<dbReference type="AlphaFoldDB" id="A0A2Z6QXR7"/>
<evidence type="ECO:0000313" key="2">
    <source>
        <dbReference type="EMBL" id="GBB93372.1"/>
    </source>
</evidence>
<organism evidence="2 3">
    <name type="scientific">Rhizophagus clarus</name>
    <dbReference type="NCBI Taxonomy" id="94130"/>
    <lineage>
        <taxon>Eukaryota</taxon>
        <taxon>Fungi</taxon>
        <taxon>Fungi incertae sedis</taxon>
        <taxon>Mucoromycota</taxon>
        <taxon>Glomeromycotina</taxon>
        <taxon>Glomeromycetes</taxon>
        <taxon>Glomerales</taxon>
        <taxon>Glomeraceae</taxon>
        <taxon>Rhizophagus</taxon>
    </lineage>
</organism>
<protein>
    <recommendedName>
        <fullName evidence="1">Protein kinase domain-containing protein</fullName>
    </recommendedName>
</protein>
<dbReference type="SUPFAM" id="SSF56112">
    <property type="entry name" value="Protein kinase-like (PK-like)"/>
    <property type="match status" value="1"/>
</dbReference>
<dbReference type="Pfam" id="PF00069">
    <property type="entry name" value="Pkinase"/>
    <property type="match status" value="1"/>
</dbReference>
<dbReference type="Gene3D" id="1.10.510.10">
    <property type="entry name" value="Transferase(Phosphotransferase) domain 1"/>
    <property type="match status" value="1"/>
</dbReference>
<dbReference type="PANTHER" id="PTHR45756">
    <property type="entry name" value="PALMITOYLTRANSFERASE"/>
    <property type="match status" value="1"/>
</dbReference>
<evidence type="ECO:0000313" key="3">
    <source>
        <dbReference type="Proteomes" id="UP000247702"/>
    </source>
</evidence>
<gene>
    <name evidence="2" type="ORF">RclHR1_21590002</name>
</gene>
<sequence length="264" mass="30958">MNKNEIKDHNIVFEWIPYNQFNYITLKCLDKSQNLTSKSLNEVKEYSINRMDDILNVIIEGLKGIHQKQKIHHDFHTGNILFLTKNLNIHNRKSLFISDMGLCDDVNNTSELEIYGVMSYMASEVLRGKPYTQAADIYSFSMIMYFTAIGYQPFIDRAHDHSLALDICNGIRPKINEPEAPKCYIDLMKRCWDPNPVNRPNATEIYNRIKSFQDFYNSYKKGEPEAIEIKNQFKEVENYRKSHLSSLNKVHKLLLIHLNYVILI</sequence>
<dbReference type="Proteomes" id="UP000247702">
    <property type="component" value="Unassembled WGS sequence"/>
</dbReference>
<feature type="domain" description="Protein kinase" evidence="1">
    <location>
        <begin position="1"/>
        <end position="216"/>
    </location>
</feature>
<proteinExistence type="predicted"/>
<comment type="caution">
    <text evidence="2">The sequence shown here is derived from an EMBL/GenBank/DDBJ whole genome shotgun (WGS) entry which is preliminary data.</text>
</comment>
<dbReference type="InterPro" id="IPR000719">
    <property type="entry name" value="Prot_kinase_dom"/>
</dbReference>
<accession>A0A2Z6QXR7</accession>
<keyword evidence="3" id="KW-1185">Reference proteome</keyword>
<dbReference type="InterPro" id="IPR053215">
    <property type="entry name" value="TKL_Ser/Thr_kinase"/>
</dbReference>
<evidence type="ECO:0000259" key="1">
    <source>
        <dbReference type="PROSITE" id="PS50011"/>
    </source>
</evidence>
<dbReference type="GO" id="GO:0005524">
    <property type="term" value="F:ATP binding"/>
    <property type="evidence" value="ECO:0007669"/>
    <property type="project" value="InterPro"/>
</dbReference>
<dbReference type="GO" id="GO:0004672">
    <property type="term" value="F:protein kinase activity"/>
    <property type="evidence" value="ECO:0007669"/>
    <property type="project" value="InterPro"/>
</dbReference>
<reference evidence="2 3" key="1">
    <citation type="submission" date="2017-11" db="EMBL/GenBank/DDBJ databases">
        <title>The genome of Rhizophagus clarus HR1 reveals common genetic basis of auxotrophy among arbuscular mycorrhizal fungi.</title>
        <authorList>
            <person name="Kobayashi Y."/>
        </authorList>
    </citation>
    <scope>NUCLEOTIDE SEQUENCE [LARGE SCALE GENOMIC DNA]</scope>
    <source>
        <strain evidence="2 3">HR1</strain>
    </source>
</reference>
<dbReference type="PANTHER" id="PTHR45756:SF1">
    <property type="entry name" value="PROTEIN KINASE DOMAIN CONTAINING PROTEIN"/>
    <property type="match status" value="1"/>
</dbReference>
<dbReference type="EMBL" id="BEXD01001290">
    <property type="protein sequence ID" value="GBB93372.1"/>
    <property type="molecule type" value="Genomic_DNA"/>
</dbReference>
<dbReference type="PROSITE" id="PS50011">
    <property type="entry name" value="PROTEIN_KINASE_DOM"/>
    <property type="match status" value="1"/>
</dbReference>
<name>A0A2Z6QXR7_9GLOM</name>
<dbReference type="InterPro" id="IPR011009">
    <property type="entry name" value="Kinase-like_dom_sf"/>
</dbReference>